<dbReference type="RefSeq" id="WP_330974475.1">
    <property type="nucleotide sequence ID" value="NZ_JAZGLY010000003.1"/>
</dbReference>
<evidence type="ECO:0000313" key="3">
    <source>
        <dbReference type="EMBL" id="MEE6187066.1"/>
    </source>
</evidence>
<dbReference type="EMBL" id="JAZGLY010000003">
    <property type="protein sequence ID" value="MEE6187066.1"/>
    <property type="molecule type" value="Genomic_DNA"/>
</dbReference>
<feature type="signal peptide" evidence="2">
    <location>
        <begin position="1"/>
        <end position="18"/>
    </location>
</feature>
<evidence type="ECO:0000313" key="4">
    <source>
        <dbReference type="Proteomes" id="UP001357452"/>
    </source>
</evidence>
<accession>A0ABU7RGK6</accession>
<proteinExistence type="predicted"/>
<comment type="caution">
    <text evidence="3">The sequence shown here is derived from an EMBL/GenBank/DDBJ whole genome shotgun (WGS) entry which is preliminary data.</text>
</comment>
<organism evidence="3 4">
    <name type="scientific">Niabella digestorum</name>
    <dbReference type="NCBI Taxonomy" id="3117701"/>
    <lineage>
        <taxon>Bacteria</taxon>
        <taxon>Pseudomonadati</taxon>
        <taxon>Bacteroidota</taxon>
        <taxon>Chitinophagia</taxon>
        <taxon>Chitinophagales</taxon>
        <taxon>Chitinophagaceae</taxon>
        <taxon>Niabella</taxon>
    </lineage>
</organism>
<name>A0ABU7RGK6_9BACT</name>
<protein>
    <submittedName>
        <fullName evidence="3">Uncharacterized protein</fullName>
    </submittedName>
</protein>
<evidence type="ECO:0000256" key="1">
    <source>
        <dbReference type="SAM" id="MobiDB-lite"/>
    </source>
</evidence>
<keyword evidence="2" id="KW-0732">Signal</keyword>
<reference evidence="3 4" key="1">
    <citation type="submission" date="2024-01" db="EMBL/GenBank/DDBJ databases">
        <title>Niabella digestum sp. nov., isolated from waste digestion system.</title>
        <authorList>
            <person name="Zhang L."/>
        </authorList>
    </citation>
    <scope>NUCLEOTIDE SEQUENCE [LARGE SCALE GENOMIC DNA]</scope>
    <source>
        <strain evidence="3 4">A18</strain>
    </source>
</reference>
<sequence length="99" mass="11454">MKTVFMAALMLLSTAVNAQDELREKRPALPDTHSDRKYPSLLDSSHKYTYKYGKVGRLKQDNMPCILPAYREQMPNARKHRTPAPNDIPNLWKKDSTDH</sequence>
<feature type="region of interest" description="Disordered" evidence="1">
    <location>
        <begin position="72"/>
        <end position="99"/>
    </location>
</feature>
<keyword evidence="4" id="KW-1185">Reference proteome</keyword>
<evidence type="ECO:0000256" key="2">
    <source>
        <dbReference type="SAM" id="SignalP"/>
    </source>
</evidence>
<feature type="chain" id="PRO_5046945528" evidence="2">
    <location>
        <begin position="19"/>
        <end position="99"/>
    </location>
</feature>
<gene>
    <name evidence="3" type="ORF">V2H41_07260</name>
</gene>
<dbReference type="Proteomes" id="UP001357452">
    <property type="component" value="Unassembled WGS sequence"/>
</dbReference>